<organism evidence="6 7">
    <name type="scientific">Panaeolus cyanescens</name>
    <dbReference type="NCBI Taxonomy" id="181874"/>
    <lineage>
        <taxon>Eukaryota</taxon>
        <taxon>Fungi</taxon>
        <taxon>Dikarya</taxon>
        <taxon>Basidiomycota</taxon>
        <taxon>Agaricomycotina</taxon>
        <taxon>Agaricomycetes</taxon>
        <taxon>Agaricomycetidae</taxon>
        <taxon>Agaricales</taxon>
        <taxon>Agaricineae</taxon>
        <taxon>Galeropsidaceae</taxon>
        <taxon>Panaeolus</taxon>
    </lineage>
</organism>
<evidence type="ECO:0000256" key="1">
    <source>
        <dbReference type="ARBA" id="ARBA00022664"/>
    </source>
</evidence>
<evidence type="ECO:0000313" key="7">
    <source>
        <dbReference type="Proteomes" id="UP000284842"/>
    </source>
</evidence>
<evidence type="ECO:0000256" key="2">
    <source>
        <dbReference type="PROSITE-ProRule" id="PRU00047"/>
    </source>
</evidence>
<proteinExistence type="predicted"/>
<evidence type="ECO:0000256" key="4">
    <source>
        <dbReference type="SAM" id="MobiDB-lite"/>
    </source>
</evidence>
<keyword evidence="3" id="KW-0175">Coiled coil</keyword>
<feature type="compositionally biased region" description="Polar residues" evidence="4">
    <location>
        <begin position="68"/>
        <end position="82"/>
    </location>
</feature>
<dbReference type="Pfam" id="PF00098">
    <property type="entry name" value="zf-CCHC"/>
    <property type="match status" value="1"/>
</dbReference>
<name>A0A409VP26_9AGAR</name>
<dbReference type="SMART" id="SM00343">
    <property type="entry name" value="ZnF_C2HC"/>
    <property type="match status" value="1"/>
</dbReference>
<dbReference type="GO" id="GO:0006397">
    <property type="term" value="P:mRNA processing"/>
    <property type="evidence" value="ECO:0007669"/>
    <property type="project" value="UniProtKB-KW"/>
</dbReference>
<reference evidence="6 7" key="1">
    <citation type="journal article" date="2018" name="Evol. Lett.">
        <title>Horizontal gene cluster transfer increased hallucinogenic mushroom diversity.</title>
        <authorList>
            <person name="Reynolds H.T."/>
            <person name="Vijayakumar V."/>
            <person name="Gluck-Thaler E."/>
            <person name="Korotkin H.B."/>
            <person name="Matheny P.B."/>
            <person name="Slot J.C."/>
        </authorList>
    </citation>
    <scope>NUCLEOTIDE SEQUENCE [LARGE SCALE GENOMIC DNA]</scope>
    <source>
        <strain evidence="6 7">2629</strain>
    </source>
</reference>
<dbReference type="PROSITE" id="PS50158">
    <property type="entry name" value="ZF_CCHC"/>
    <property type="match status" value="1"/>
</dbReference>
<accession>A0A409VP26</accession>
<evidence type="ECO:0000313" key="6">
    <source>
        <dbReference type="EMBL" id="PPQ68022.1"/>
    </source>
</evidence>
<keyword evidence="7" id="KW-1185">Reference proteome</keyword>
<dbReference type="InterPro" id="IPR036875">
    <property type="entry name" value="Znf_CCHC_sf"/>
</dbReference>
<feature type="region of interest" description="Disordered" evidence="4">
    <location>
        <begin position="49"/>
        <end position="92"/>
    </location>
</feature>
<dbReference type="InterPro" id="IPR001878">
    <property type="entry name" value="Znf_CCHC"/>
</dbReference>
<keyword evidence="2" id="KW-0863">Zinc-finger</keyword>
<dbReference type="GO" id="GO:0008270">
    <property type="term" value="F:zinc ion binding"/>
    <property type="evidence" value="ECO:0007669"/>
    <property type="project" value="UniProtKB-KW"/>
</dbReference>
<evidence type="ECO:0000256" key="3">
    <source>
        <dbReference type="SAM" id="Coils"/>
    </source>
</evidence>
<dbReference type="GO" id="GO:0003676">
    <property type="term" value="F:nucleic acid binding"/>
    <property type="evidence" value="ECO:0007669"/>
    <property type="project" value="InterPro"/>
</dbReference>
<dbReference type="SUPFAM" id="SSF57756">
    <property type="entry name" value="Retrovirus zinc finger-like domains"/>
    <property type="match status" value="1"/>
</dbReference>
<gene>
    <name evidence="6" type="ORF">CVT24_002931</name>
</gene>
<evidence type="ECO:0000259" key="5">
    <source>
        <dbReference type="PROSITE" id="PS50158"/>
    </source>
</evidence>
<dbReference type="EMBL" id="NHTK01006016">
    <property type="protein sequence ID" value="PPQ68022.1"/>
    <property type="molecule type" value="Genomic_DNA"/>
</dbReference>
<dbReference type="STRING" id="181874.A0A409VP26"/>
<comment type="caution">
    <text evidence="6">The sequence shown here is derived from an EMBL/GenBank/DDBJ whole genome shotgun (WGS) entry which is preliminary data.</text>
</comment>
<keyword evidence="1" id="KW-0507">mRNA processing</keyword>
<keyword evidence="2" id="KW-0862">Zinc</keyword>
<dbReference type="AlphaFoldDB" id="A0A409VP26"/>
<dbReference type="InParanoid" id="A0A409VP26"/>
<sequence>MSHTPAEHWRYQPRSTNGRFIAASRTRSNTIVPEQPHTSEIEDSFDVSTLVDPDTPPSEPLDDIFPIHSSSTIDSGAHTPTSDIEPGPYLDTQPLVEPQHLEQEELSLNTQPATPQKRRYRKPMSSATLELTQFSGNESDKCQPSAFIKAFGREERRGCTNDAEIVTALADYLESDSPAEDWYNDPATPKSTWNALRASFIQRFPDAPKAKDTKEDLQRKLMDMRLEASKLGEKEMYMGTEVWSHVAFAQRVLRMAKEAGIDQNAGTIFTVRDHLPTVITDKVSSSHSSWTAFTDAIKNVDIEYIKDCARKRKEETERLKAEVKAQVSVSSHATSRQRHTTVAQVAQPIPDIAALQAQLNALSVTPNITSLTPPAAQLATRFPSSNPQARVPPSDDEVKAVQESIKKYPVQPNTPEGQQIYIQQLRQWITANGQDGRVTRSTGFPLRPGGAPAGSRECWNCGKMGHISSKCTLTGAQAVPEKERKFRSICATVLRSAQAVSVNQVSVLSDDDLAVWLSGGSVSGFQGNE</sequence>
<feature type="coiled-coil region" evidence="3">
    <location>
        <begin position="207"/>
        <end position="234"/>
    </location>
</feature>
<keyword evidence="2" id="KW-0479">Metal-binding</keyword>
<protein>
    <recommendedName>
        <fullName evidence="5">CCHC-type domain-containing protein</fullName>
    </recommendedName>
</protein>
<feature type="domain" description="CCHC-type" evidence="5">
    <location>
        <begin position="458"/>
        <end position="471"/>
    </location>
</feature>
<dbReference type="OrthoDB" id="3055569at2759"/>
<dbReference type="Proteomes" id="UP000284842">
    <property type="component" value="Unassembled WGS sequence"/>
</dbReference>